<protein>
    <submittedName>
        <fullName evidence="2">Uncharacterized protein</fullName>
    </submittedName>
</protein>
<feature type="region of interest" description="Disordered" evidence="1">
    <location>
        <begin position="185"/>
        <end position="224"/>
    </location>
</feature>
<keyword evidence="3" id="KW-1185">Reference proteome</keyword>
<gene>
    <name evidence="2" type="ORF">PSTT_14953</name>
</gene>
<sequence length="322" mass="35848">MNTTPMPDRDPMDPDSPLVTDPIAHMLPGNGFEAPHLVNVTTDFRLYIADKAKRAKNKVVWRLVKPEAKFIIVLDTSLLGTTFEQFQEIVAAQCNIEYAHTQPVIMRSIAFGKPAISWTFTIPKIPNWKAPGKPAGTEQSFRRWMAALRNGCKTKAILLLKMPNPNALQSRAPNKDILQRNALRDAARAMTAPSGSQSQSGSQSRSRAPADDLPSGSDSESSDIDANDFDHINVYMNKIYKTHHTKAHYDRHRPVYLDPYNKRRYILLSVGNCQEWAQALIDCKPGVSLHSPPRSLNYQALSARQFAALASGWGSSTTPRPT</sequence>
<dbReference type="Proteomes" id="UP000239156">
    <property type="component" value="Unassembled WGS sequence"/>
</dbReference>
<dbReference type="AlphaFoldDB" id="A0A2S4UK68"/>
<accession>A0A2S4UK68</accession>
<dbReference type="VEuPathDB" id="FungiDB:PSTT_14953"/>
<name>A0A2S4UK68_9BASI</name>
<evidence type="ECO:0000256" key="1">
    <source>
        <dbReference type="SAM" id="MobiDB-lite"/>
    </source>
</evidence>
<reference evidence="2" key="1">
    <citation type="submission" date="2017-12" db="EMBL/GenBank/DDBJ databases">
        <title>Gene loss provides genomic basis for host adaptation in cereal stripe rust fungi.</title>
        <authorList>
            <person name="Xia C."/>
        </authorList>
    </citation>
    <scope>NUCLEOTIDE SEQUENCE [LARGE SCALE GENOMIC DNA]</scope>
    <source>
        <strain evidence="2">93-210</strain>
    </source>
</reference>
<dbReference type="EMBL" id="PKSL01000254">
    <property type="protein sequence ID" value="POV97616.1"/>
    <property type="molecule type" value="Genomic_DNA"/>
</dbReference>
<proteinExistence type="predicted"/>
<comment type="caution">
    <text evidence="2">The sequence shown here is derived from an EMBL/GenBank/DDBJ whole genome shotgun (WGS) entry which is preliminary data.</text>
</comment>
<evidence type="ECO:0000313" key="2">
    <source>
        <dbReference type="EMBL" id="POV97616.1"/>
    </source>
</evidence>
<organism evidence="2 3">
    <name type="scientific">Puccinia striiformis</name>
    <dbReference type="NCBI Taxonomy" id="27350"/>
    <lineage>
        <taxon>Eukaryota</taxon>
        <taxon>Fungi</taxon>
        <taxon>Dikarya</taxon>
        <taxon>Basidiomycota</taxon>
        <taxon>Pucciniomycotina</taxon>
        <taxon>Pucciniomycetes</taxon>
        <taxon>Pucciniales</taxon>
        <taxon>Pucciniaceae</taxon>
        <taxon>Puccinia</taxon>
    </lineage>
</organism>
<feature type="compositionally biased region" description="Low complexity" evidence="1">
    <location>
        <begin position="194"/>
        <end position="207"/>
    </location>
</feature>
<dbReference type="VEuPathDB" id="FungiDB:PSHT_16176"/>
<evidence type="ECO:0000313" key="3">
    <source>
        <dbReference type="Proteomes" id="UP000239156"/>
    </source>
</evidence>
<feature type="region of interest" description="Disordered" evidence="1">
    <location>
        <begin position="1"/>
        <end position="20"/>
    </location>
</feature>